<dbReference type="AlphaFoldDB" id="A0A9Q1INQ7"/>
<accession>A0A9Q1INQ7</accession>
<organism evidence="1 2">
    <name type="scientific">Synaphobranchus kaupii</name>
    <name type="common">Kaup's arrowtooth eel</name>
    <dbReference type="NCBI Taxonomy" id="118154"/>
    <lineage>
        <taxon>Eukaryota</taxon>
        <taxon>Metazoa</taxon>
        <taxon>Chordata</taxon>
        <taxon>Craniata</taxon>
        <taxon>Vertebrata</taxon>
        <taxon>Euteleostomi</taxon>
        <taxon>Actinopterygii</taxon>
        <taxon>Neopterygii</taxon>
        <taxon>Teleostei</taxon>
        <taxon>Anguilliformes</taxon>
        <taxon>Synaphobranchidae</taxon>
        <taxon>Synaphobranchus</taxon>
    </lineage>
</organism>
<name>A0A9Q1INQ7_SYNKA</name>
<protein>
    <submittedName>
        <fullName evidence="1">Uncharacterized protein</fullName>
    </submittedName>
</protein>
<reference evidence="1" key="1">
    <citation type="journal article" date="2023" name="Science">
        <title>Genome structures resolve the early diversification of teleost fishes.</title>
        <authorList>
            <person name="Parey E."/>
            <person name="Louis A."/>
            <person name="Montfort J."/>
            <person name="Bouchez O."/>
            <person name="Roques C."/>
            <person name="Iampietro C."/>
            <person name="Lluch J."/>
            <person name="Castinel A."/>
            <person name="Donnadieu C."/>
            <person name="Desvignes T."/>
            <person name="Floi Bucao C."/>
            <person name="Jouanno E."/>
            <person name="Wen M."/>
            <person name="Mejri S."/>
            <person name="Dirks R."/>
            <person name="Jansen H."/>
            <person name="Henkel C."/>
            <person name="Chen W.J."/>
            <person name="Zahm M."/>
            <person name="Cabau C."/>
            <person name="Klopp C."/>
            <person name="Thompson A.W."/>
            <person name="Robinson-Rechavi M."/>
            <person name="Braasch I."/>
            <person name="Lecointre G."/>
            <person name="Bobe J."/>
            <person name="Postlethwait J.H."/>
            <person name="Berthelot C."/>
            <person name="Roest Crollius H."/>
            <person name="Guiguen Y."/>
        </authorList>
    </citation>
    <scope>NUCLEOTIDE SEQUENCE</scope>
    <source>
        <strain evidence="1">WJC10195</strain>
    </source>
</reference>
<proteinExistence type="predicted"/>
<keyword evidence="2" id="KW-1185">Reference proteome</keyword>
<dbReference type="Proteomes" id="UP001152622">
    <property type="component" value="Chromosome 10"/>
</dbReference>
<evidence type="ECO:0000313" key="1">
    <source>
        <dbReference type="EMBL" id="KAJ8347565.1"/>
    </source>
</evidence>
<comment type="caution">
    <text evidence="1">The sequence shown here is derived from an EMBL/GenBank/DDBJ whole genome shotgun (WGS) entry which is preliminary data.</text>
</comment>
<gene>
    <name evidence="1" type="ORF">SKAU_G00261540</name>
</gene>
<dbReference type="EMBL" id="JAINUF010000010">
    <property type="protein sequence ID" value="KAJ8347565.1"/>
    <property type="molecule type" value="Genomic_DNA"/>
</dbReference>
<sequence>MIHQNVILGSREEHSSNSGVFRRGEYRSWLEGLHIVPFNDGRTAFCHCRNKMPPLLPPRTLRFELVSRHRARLEAVSGSLHANDVRLAGCNCRRSQP</sequence>
<evidence type="ECO:0000313" key="2">
    <source>
        <dbReference type="Proteomes" id="UP001152622"/>
    </source>
</evidence>